<evidence type="ECO:0000256" key="2">
    <source>
        <dbReference type="ARBA" id="ARBA00023002"/>
    </source>
</evidence>
<dbReference type="GO" id="GO:0005507">
    <property type="term" value="F:copper ion binding"/>
    <property type="evidence" value="ECO:0007669"/>
    <property type="project" value="InterPro"/>
</dbReference>
<name>A0A2W4S8D3_9GAMM</name>
<dbReference type="InterPro" id="IPR002355">
    <property type="entry name" value="Cu_oxidase_Cu_BS"/>
</dbReference>
<dbReference type="Pfam" id="PF07731">
    <property type="entry name" value="Cu-oxidase_2"/>
    <property type="match status" value="1"/>
</dbReference>
<evidence type="ECO:0000259" key="3">
    <source>
        <dbReference type="Pfam" id="PF07731"/>
    </source>
</evidence>
<dbReference type="PANTHER" id="PTHR48267">
    <property type="entry name" value="CUPREDOXIN SUPERFAMILY PROTEIN"/>
    <property type="match status" value="1"/>
</dbReference>
<dbReference type="PANTHER" id="PTHR48267:SF1">
    <property type="entry name" value="BILIRUBIN OXIDASE"/>
    <property type="match status" value="1"/>
</dbReference>
<evidence type="ECO:0000313" key="5">
    <source>
        <dbReference type="Proteomes" id="UP000249396"/>
    </source>
</evidence>
<organism evidence="4 5">
    <name type="scientific">Candidatus Methylumidiphilus alinenensis</name>
    <dbReference type="NCBI Taxonomy" id="2202197"/>
    <lineage>
        <taxon>Bacteria</taxon>
        <taxon>Pseudomonadati</taxon>
        <taxon>Pseudomonadota</taxon>
        <taxon>Gammaproteobacteria</taxon>
        <taxon>Methylococcales</taxon>
        <taxon>Candidatus Methylumidiphilus</taxon>
    </lineage>
</organism>
<dbReference type="EMBL" id="QJPH01000506">
    <property type="protein sequence ID" value="PZN71880.1"/>
    <property type="molecule type" value="Genomic_DNA"/>
</dbReference>
<keyword evidence="1" id="KW-0479">Metal-binding</keyword>
<evidence type="ECO:0000313" key="4">
    <source>
        <dbReference type="EMBL" id="PZN71880.1"/>
    </source>
</evidence>
<dbReference type="InterPro" id="IPR045087">
    <property type="entry name" value="Cu-oxidase_fam"/>
</dbReference>
<keyword evidence="2" id="KW-0560">Oxidoreductase</keyword>
<dbReference type="InterPro" id="IPR033138">
    <property type="entry name" value="Cu_oxidase_CS"/>
</dbReference>
<feature type="domain" description="Plastocyanin-like" evidence="3">
    <location>
        <begin position="573"/>
        <end position="712"/>
    </location>
</feature>
<evidence type="ECO:0000256" key="1">
    <source>
        <dbReference type="ARBA" id="ARBA00022723"/>
    </source>
</evidence>
<dbReference type="PROSITE" id="PS00080">
    <property type="entry name" value="MULTICOPPER_OXIDASE2"/>
    <property type="match status" value="1"/>
</dbReference>
<dbReference type="AlphaFoldDB" id="A0A2W4S8D3"/>
<dbReference type="InterPro" id="IPR008972">
    <property type="entry name" value="Cupredoxin"/>
</dbReference>
<dbReference type="Proteomes" id="UP000249396">
    <property type="component" value="Unassembled WGS sequence"/>
</dbReference>
<dbReference type="PROSITE" id="PS00079">
    <property type="entry name" value="MULTICOPPER_OXIDASE1"/>
    <property type="match status" value="1"/>
</dbReference>
<reference evidence="4 5" key="1">
    <citation type="journal article" date="2018" name="Aquat. Microb. Ecol.">
        <title>Gammaproteobacterial methanotrophs dominate.</title>
        <authorList>
            <person name="Rissanen A.J."/>
            <person name="Saarenheimo J."/>
            <person name="Tiirola M."/>
            <person name="Peura S."/>
            <person name="Aalto S.L."/>
            <person name="Karvinen A."/>
            <person name="Nykanen H."/>
        </authorList>
    </citation>
    <scope>NUCLEOTIDE SEQUENCE [LARGE SCALE GENOMIC DNA]</scope>
    <source>
        <strain evidence="4">AMbin10</strain>
    </source>
</reference>
<dbReference type="GO" id="GO:0016491">
    <property type="term" value="F:oxidoreductase activity"/>
    <property type="evidence" value="ECO:0007669"/>
    <property type="project" value="UniProtKB-KW"/>
</dbReference>
<dbReference type="Gene3D" id="2.60.40.420">
    <property type="entry name" value="Cupredoxins - blue copper proteins"/>
    <property type="match status" value="3"/>
</dbReference>
<sequence length="716" mass="79551">MFDDHLPLSVLDVVTTGETGVTCQLTIKVVEKRVKFTDGASAPANPNAWCYVRAGGPNEYTPVLENFLGPVLNVTRGQPLKIAWVNELEAMPPEKPGEAAPLMLPPIHPLPMSLAIPQLSSMNFSAGIVTHLHGGKVAPESDGWPMQPASYEGNPFGFPSHRIYHYPNDQRAAMLWFHDHGMDNTAPQVHAGLAGLYFVRDESDAELFQLIGSSTQEIPLVIQDRWLTKDGSQVDYGKGIPLADDQKSFLRPEFLGETIFVNGRPWPRAHVHPLIYRLRILNGSNARTYALALADKAGKDKGKIWYGSLLTAIGNDAGLFAQAAQLNDVDYLLIAPGERLDVLLDLTQVDPAIISELYLVNLAVKAVPTAGSKVPEPIFNTDEESVVAPADPADASALSELPQSSILQFCVRVENHSGMDHPKTCLDTSLLTKILKLHANDEAFHWNLSTEKLERNRSAGPITHNRLVLLMNNTGSKEGLNPLTGGPWRDTQIWEMRTSKLPAGDSGAFTIPFDGKLEEPKSQGIPDQGGVAYEVSRAWFFEPEDPADPHSPRQSDPMWGTVTENNNPVGFPSRFKYPHLYRENPAAGRNIIKPKEGSYERWYVANIGNDFSKLPDMHPFHMHLVNFVVTRRFVLTESTENPGKYVFVERDNISAPVRPLDFDGKIRHDTVRVQANELVELLVFFPKGYTGLYPYHCHLVEHEDMGMMLHFEIHGK</sequence>
<protein>
    <recommendedName>
        <fullName evidence="3">Plastocyanin-like domain-containing protein</fullName>
    </recommendedName>
</protein>
<accession>A0A2W4S8D3</accession>
<gene>
    <name evidence="4" type="ORF">DM484_25365</name>
</gene>
<dbReference type="InterPro" id="IPR011706">
    <property type="entry name" value="Cu-oxidase_C"/>
</dbReference>
<dbReference type="SUPFAM" id="SSF49503">
    <property type="entry name" value="Cupredoxins"/>
    <property type="match status" value="2"/>
</dbReference>
<comment type="caution">
    <text evidence="4">The sequence shown here is derived from an EMBL/GenBank/DDBJ whole genome shotgun (WGS) entry which is preliminary data.</text>
</comment>
<proteinExistence type="predicted"/>